<name>A0A1I6YEY9_9BACT</name>
<evidence type="ECO:0000313" key="2">
    <source>
        <dbReference type="EMBL" id="SFT48911.1"/>
    </source>
</evidence>
<keyword evidence="1" id="KW-0812">Transmembrane</keyword>
<organism evidence="2 3">
    <name type="scientific">Algoriphagus locisalis</name>
    <dbReference type="NCBI Taxonomy" id="305507"/>
    <lineage>
        <taxon>Bacteria</taxon>
        <taxon>Pseudomonadati</taxon>
        <taxon>Bacteroidota</taxon>
        <taxon>Cytophagia</taxon>
        <taxon>Cytophagales</taxon>
        <taxon>Cyclobacteriaceae</taxon>
        <taxon>Algoriphagus</taxon>
    </lineage>
</organism>
<dbReference type="Proteomes" id="UP000199673">
    <property type="component" value="Unassembled WGS sequence"/>
</dbReference>
<keyword evidence="1" id="KW-1133">Transmembrane helix</keyword>
<accession>A0A1I6YEY9</accession>
<protein>
    <submittedName>
        <fullName evidence="2">Uncharacterized protein</fullName>
    </submittedName>
</protein>
<keyword evidence="1" id="KW-0472">Membrane</keyword>
<keyword evidence="3" id="KW-1185">Reference proteome</keyword>
<dbReference type="EMBL" id="FPBF01000001">
    <property type="protein sequence ID" value="SFT48911.1"/>
    <property type="molecule type" value="Genomic_DNA"/>
</dbReference>
<gene>
    <name evidence="2" type="ORF">SAMN04489724_0969</name>
</gene>
<dbReference type="STRING" id="305507.SAMN04489724_0969"/>
<evidence type="ECO:0000256" key="1">
    <source>
        <dbReference type="SAM" id="Phobius"/>
    </source>
</evidence>
<feature type="transmembrane region" description="Helical" evidence="1">
    <location>
        <begin position="51"/>
        <end position="67"/>
    </location>
</feature>
<reference evidence="3" key="1">
    <citation type="submission" date="2016-10" db="EMBL/GenBank/DDBJ databases">
        <authorList>
            <person name="Varghese N."/>
            <person name="Submissions S."/>
        </authorList>
    </citation>
    <scope>NUCLEOTIDE SEQUENCE [LARGE SCALE GENOMIC DNA]</scope>
    <source>
        <strain evidence="3">DSM 23445</strain>
    </source>
</reference>
<evidence type="ECO:0000313" key="3">
    <source>
        <dbReference type="Proteomes" id="UP000199673"/>
    </source>
</evidence>
<dbReference type="AlphaFoldDB" id="A0A1I6YEY9"/>
<feature type="transmembrane region" description="Helical" evidence="1">
    <location>
        <begin position="12"/>
        <end position="31"/>
    </location>
</feature>
<sequence length="86" mass="9967">MMNKFLYKNTRLSNFLLAIILLIPGISYAQYQENIPKPSGPVDLSETSNQVIFIALPLLILILYLIFRKRIKKIKKDKNEGMKVDK</sequence>
<proteinExistence type="predicted"/>